<dbReference type="Proteomes" id="UP000000763">
    <property type="component" value="Chromosome 10"/>
</dbReference>
<dbReference type="AlphaFoldDB" id="C7J817"/>
<reference evidence="1 2" key="1">
    <citation type="journal article" date="2005" name="Nature">
        <title>The map-based sequence of the rice genome.</title>
        <authorList>
            <consortium name="International rice genome sequencing project (IRGSP)"/>
            <person name="Matsumoto T."/>
            <person name="Wu J."/>
            <person name="Kanamori H."/>
            <person name="Katayose Y."/>
            <person name="Fujisawa M."/>
            <person name="Namiki N."/>
            <person name="Mizuno H."/>
            <person name="Yamamoto K."/>
            <person name="Antonio B.A."/>
            <person name="Baba T."/>
            <person name="Sakata K."/>
            <person name="Nagamura Y."/>
            <person name="Aoki H."/>
            <person name="Arikawa K."/>
            <person name="Arita K."/>
            <person name="Bito T."/>
            <person name="Chiden Y."/>
            <person name="Fujitsuka N."/>
            <person name="Fukunaka R."/>
            <person name="Hamada M."/>
            <person name="Harada C."/>
            <person name="Hayashi A."/>
            <person name="Hijishita S."/>
            <person name="Honda M."/>
            <person name="Hosokawa S."/>
            <person name="Ichikawa Y."/>
            <person name="Idonuma A."/>
            <person name="Iijima M."/>
            <person name="Ikeda M."/>
            <person name="Ikeno M."/>
            <person name="Ito K."/>
            <person name="Ito S."/>
            <person name="Ito T."/>
            <person name="Ito Y."/>
            <person name="Ito Y."/>
            <person name="Iwabuchi A."/>
            <person name="Kamiya K."/>
            <person name="Karasawa W."/>
            <person name="Kurita K."/>
            <person name="Katagiri S."/>
            <person name="Kikuta A."/>
            <person name="Kobayashi H."/>
            <person name="Kobayashi N."/>
            <person name="Machita K."/>
            <person name="Maehara T."/>
            <person name="Masukawa M."/>
            <person name="Mizubayashi T."/>
            <person name="Mukai Y."/>
            <person name="Nagasaki H."/>
            <person name="Nagata Y."/>
            <person name="Naito S."/>
            <person name="Nakashima M."/>
            <person name="Nakama Y."/>
            <person name="Nakamichi Y."/>
            <person name="Nakamura M."/>
            <person name="Meguro A."/>
            <person name="Negishi M."/>
            <person name="Ohta I."/>
            <person name="Ohta T."/>
            <person name="Okamoto M."/>
            <person name="Ono N."/>
            <person name="Saji S."/>
            <person name="Sakaguchi M."/>
            <person name="Sakai K."/>
            <person name="Shibata M."/>
            <person name="Shimokawa T."/>
            <person name="Song J."/>
            <person name="Takazaki Y."/>
            <person name="Terasawa K."/>
            <person name="Tsugane M."/>
            <person name="Tsuji K."/>
            <person name="Ueda S."/>
            <person name="Waki K."/>
            <person name="Yamagata H."/>
            <person name="Yamamoto M."/>
            <person name="Yamamoto S."/>
            <person name="Yamane H."/>
            <person name="Yoshiki S."/>
            <person name="Yoshihara R."/>
            <person name="Yukawa K."/>
            <person name="Zhong H."/>
            <person name="Yano M."/>
            <person name="Yuan Q."/>
            <person name="Ouyang S."/>
            <person name="Liu J."/>
            <person name="Jones K.M."/>
            <person name="Gansberger K."/>
            <person name="Moffat K."/>
            <person name="Hill J."/>
            <person name="Bera J."/>
            <person name="Fadrosh D."/>
            <person name="Jin S."/>
            <person name="Johri S."/>
            <person name="Kim M."/>
            <person name="Overton L."/>
            <person name="Reardon M."/>
            <person name="Tsitrin T."/>
            <person name="Vuong H."/>
            <person name="Weaver B."/>
            <person name="Ciecko A."/>
            <person name="Tallon L."/>
            <person name="Jackson J."/>
            <person name="Pai G."/>
            <person name="Aken S.V."/>
            <person name="Utterback T."/>
            <person name="Reidmuller S."/>
            <person name="Feldblyum T."/>
            <person name="Hsiao J."/>
            <person name="Zismann V."/>
            <person name="Iobst S."/>
            <person name="de Vazeille A.R."/>
            <person name="Buell C.R."/>
            <person name="Ying K."/>
            <person name="Li Y."/>
            <person name="Lu T."/>
            <person name="Huang Y."/>
            <person name="Zhao Q."/>
            <person name="Feng Q."/>
            <person name="Zhang L."/>
            <person name="Zhu J."/>
            <person name="Weng Q."/>
            <person name="Mu J."/>
            <person name="Lu Y."/>
            <person name="Fan D."/>
            <person name="Liu Y."/>
            <person name="Guan J."/>
            <person name="Zhang Y."/>
            <person name="Yu S."/>
            <person name="Liu X."/>
            <person name="Zhang Y."/>
            <person name="Hong G."/>
            <person name="Han B."/>
            <person name="Choisne N."/>
            <person name="Demange N."/>
            <person name="Orjeda G."/>
            <person name="Samain S."/>
            <person name="Cattolico L."/>
            <person name="Pelletier E."/>
            <person name="Couloux A."/>
            <person name="Segurens B."/>
            <person name="Wincker P."/>
            <person name="D'Hont A."/>
            <person name="Scarpelli C."/>
            <person name="Weissenbach J."/>
            <person name="Salanoubat M."/>
            <person name="Quetier F."/>
            <person name="Yu Y."/>
            <person name="Kim H.R."/>
            <person name="Rambo T."/>
            <person name="Currie J."/>
            <person name="Collura K."/>
            <person name="Luo M."/>
            <person name="Yang T."/>
            <person name="Ammiraju J.S.S."/>
            <person name="Engler F."/>
            <person name="Soderlund C."/>
            <person name="Wing R.A."/>
            <person name="Palmer L.E."/>
            <person name="de la Bastide M."/>
            <person name="Spiegel L."/>
            <person name="Nascimento L."/>
            <person name="Zutavern T."/>
            <person name="O'Shaughnessy A."/>
            <person name="Dike S."/>
            <person name="Dedhia N."/>
            <person name="Preston R."/>
            <person name="Balija V."/>
            <person name="McCombie W.R."/>
            <person name="Chow T."/>
            <person name="Chen H."/>
            <person name="Chung M."/>
            <person name="Chen C."/>
            <person name="Shaw J."/>
            <person name="Wu H."/>
            <person name="Hsiao K."/>
            <person name="Chao Y."/>
            <person name="Chu M."/>
            <person name="Cheng C."/>
            <person name="Hour A."/>
            <person name="Lee P."/>
            <person name="Lin S."/>
            <person name="Lin Y."/>
            <person name="Liou J."/>
            <person name="Liu S."/>
            <person name="Hsing Y."/>
            <person name="Raghuvanshi S."/>
            <person name="Mohanty A."/>
            <person name="Bharti A.K."/>
            <person name="Gaur A."/>
            <person name="Gupta V."/>
            <person name="Kumar D."/>
            <person name="Ravi V."/>
            <person name="Vij S."/>
            <person name="Kapur A."/>
            <person name="Khurana P."/>
            <person name="Khurana P."/>
            <person name="Khurana J.P."/>
            <person name="Tyagi A.K."/>
            <person name="Gaikwad K."/>
            <person name="Singh A."/>
            <person name="Dalal V."/>
            <person name="Srivastava S."/>
            <person name="Dixit A."/>
            <person name="Pal A.K."/>
            <person name="Ghazi I.A."/>
            <person name="Yadav M."/>
            <person name="Pandit A."/>
            <person name="Bhargava A."/>
            <person name="Sureshbabu K."/>
            <person name="Batra K."/>
            <person name="Sharma T.R."/>
            <person name="Mohapatra T."/>
            <person name="Singh N.K."/>
            <person name="Messing J."/>
            <person name="Nelson A.B."/>
            <person name="Fuks G."/>
            <person name="Kavchok S."/>
            <person name="Keizer G."/>
            <person name="Linton E."/>
            <person name="Llaca V."/>
            <person name="Song R."/>
            <person name="Tanyolac B."/>
            <person name="Young S."/>
            <person name="Ho-Il K."/>
            <person name="Hahn J.H."/>
            <person name="Sangsakoo G."/>
            <person name="Vanavichit A."/>
            <person name="de Mattos Luiz.A.T."/>
            <person name="Zimmer P.D."/>
            <person name="Malone G."/>
            <person name="Dellagostin O."/>
            <person name="de Oliveira A.C."/>
            <person name="Bevan M."/>
            <person name="Bancroft I."/>
            <person name="Minx P."/>
            <person name="Cordum H."/>
            <person name="Wilson R."/>
            <person name="Cheng Z."/>
            <person name="Jin W."/>
            <person name="Jiang J."/>
            <person name="Leong S.A."/>
            <person name="Iwama H."/>
            <person name="Gojobori T."/>
            <person name="Itoh T."/>
            <person name="Niimura Y."/>
            <person name="Fujii Y."/>
            <person name="Habara T."/>
            <person name="Sakai H."/>
            <person name="Sato Y."/>
            <person name="Wilson G."/>
            <person name="Kumar K."/>
            <person name="McCouch S."/>
            <person name="Juretic N."/>
            <person name="Hoen D."/>
            <person name="Wright S."/>
            <person name="Bruskiewich R."/>
            <person name="Bureau T."/>
            <person name="Miyao A."/>
            <person name="Hirochika H."/>
            <person name="Nishikawa T."/>
            <person name="Kadowaki K."/>
            <person name="Sugiura M."/>
            <person name="Burr B."/>
            <person name="Sasaki T."/>
        </authorList>
    </citation>
    <scope>NUCLEOTIDE SEQUENCE [LARGE SCALE GENOMIC DNA]</scope>
    <source>
        <strain evidence="2">cv. Nipponbare</strain>
    </source>
</reference>
<organism evidence="1 2">
    <name type="scientific">Oryza sativa subsp. japonica</name>
    <name type="common">Rice</name>
    <dbReference type="NCBI Taxonomy" id="39947"/>
    <lineage>
        <taxon>Eukaryota</taxon>
        <taxon>Viridiplantae</taxon>
        <taxon>Streptophyta</taxon>
        <taxon>Embryophyta</taxon>
        <taxon>Tracheophyta</taxon>
        <taxon>Spermatophyta</taxon>
        <taxon>Magnoliopsida</taxon>
        <taxon>Liliopsida</taxon>
        <taxon>Poales</taxon>
        <taxon>Poaceae</taxon>
        <taxon>BOP clade</taxon>
        <taxon>Oryzoideae</taxon>
        <taxon>Oryzeae</taxon>
        <taxon>Oryzinae</taxon>
        <taxon>Oryza</taxon>
        <taxon>Oryza sativa</taxon>
    </lineage>
</organism>
<feature type="non-terminal residue" evidence="1">
    <location>
        <position position="1"/>
    </location>
</feature>
<name>C7J817_ORYSJ</name>
<dbReference type="EMBL" id="AP008216">
    <property type="protein sequence ID" value="BAH94823.1"/>
    <property type="molecule type" value="Genomic_DNA"/>
</dbReference>
<gene>
    <name evidence="1" type="ordered locus">Os10g0344000</name>
</gene>
<dbReference type="KEGG" id="dosa:Os10g0344000"/>
<proteinExistence type="predicted"/>
<accession>C7J817</accession>
<evidence type="ECO:0000313" key="2">
    <source>
        <dbReference type="Proteomes" id="UP000000763"/>
    </source>
</evidence>
<sequence length="45" mass="5068">LCFVVQFSGYHGKRKGLQFKSSNSMKNSRNVGVVFSNEDVFNVVL</sequence>
<reference evidence="2" key="2">
    <citation type="journal article" date="2008" name="Nucleic Acids Res.">
        <title>The rice annotation project database (RAP-DB): 2008 update.</title>
        <authorList>
            <consortium name="The rice annotation project (RAP)"/>
        </authorList>
    </citation>
    <scope>GENOME REANNOTATION</scope>
    <source>
        <strain evidence="2">cv. Nipponbare</strain>
    </source>
</reference>
<evidence type="ECO:0000313" key="1">
    <source>
        <dbReference type="EMBL" id="BAH94823.1"/>
    </source>
</evidence>
<protein>
    <submittedName>
        <fullName evidence="1">Os10g0344000 protein</fullName>
    </submittedName>
</protein>